<evidence type="ECO:0000313" key="8">
    <source>
        <dbReference type="EMBL" id="CAI2366534.1"/>
    </source>
</evidence>
<dbReference type="InterPro" id="IPR045069">
    <property type="entry name" value="MATE_euk"/>
</dbReference>
<keyword evidence="3 7" id="KW-0812">Transmembrane</keyword>
<dbReference type="GO" id="GO:0016020">
    <property type="term" value="C:membrane"/>
    <property type="evidence" value="ECO:0007669"/>
    <property type="project" value="UniProtKB-SubCell"/>
</dbReference>
<comment type="similarity">
    <text evidence="2">Belongs to the multi antimicrobial extrusion (MATE) (TC 2.A.66.1) family.</text>
</comment>
<protein>
    <submittedName>
        <fullName evidence="8">Uncharacterized protein</fullName>
    </submittedName>
</protein>
<evidence type="ECO:0000256" key="3">
    <source>
        <dbReference type="ARBA" id="ARBA00022692"/>
    </source>
</evidence>
<dbReference type="Proteomes" id="UP001295684">
    <property type="component" value="Unassembled WGS sequence"/>
</dbReference>
<feature type="transmembrane region" description="Helical" evidence="7">
    <location>
        <begin position="230"/>
        <end position="251"/>
    </location>
</feature>
<evidence type="ECO:0000256" key="4">
    <source>
        <dbReference type="ARBA" id="ARBA00022989"/>
    </source>
</evidence>
<organism evidence="8 9">
    <name type="scientific">Euplotes crassus</name>
    <dbReference type="NCBI Taxonomy" id="5936"/>
    <lineage>
        <taxon>Eukaryota</taxon>
        <taxon>Sar</taxon>
        <taxon>Alveolata</taxon>
        <taxon>Ciliophora</taxon>
        <taxon>Intramacronucleata</taxon>
        <taxon>Spirotrichea</taxon>
        <taxon>Hypotrichia</taxon>
        <taxon>Euplotida</taxon>
        <taxon>Euplotidae</taxon>
        <taxon>Moneuplotes</taxon>
    </lineage>
</organism>
<gene>
    <name evidence="8" type="ORF">ECRASSUSDP1_LOCUS7807</name>
</gene>
<evidence type="ECO:0000256" key="7">
    <source>
        <dbReference type="SAM" id="Phobius"/>
    </source>
</evidence>
<accession>A0AAD1X7Z7</accession>
<evidence type="ECO:0000313" key="9">
    <source>
        <dbReference type="Proteomes" id="UP001295684"/>
    </source>
</evidence>
<feature type="region of interest" description="Disordered" evidence="6">
    <location>
        <begin position="1"/>
        <end position="25"/>
    </location>
</feature>
<feature type="transmembrane region" description="Helical" evidence="7">
    <location>
        <begin position="354"/>
        <end position="375"/>
    </location>
</feature>
<name>A0AAD1X7Z7_EUPCR</name>
<feature type="transmembrane region" description="Helical" evidence="7">
    <location>
        <begin position="313"/>
        <end position="333"/>
    </location>
</feature>
<feature type="transmembrane region" description="Helical" evidence="7">
    <location>
        <begin position="420"/>
        <end position="441"/>
    </location>
</feature>
<evidence type="ECO:0000256" key="1">
    <source>
        <dbReference type="ARBA" id="ARBA00004141"/>
    </source>
</evidence>
<dbReference type="GO" id="GO:0042910">
    <property type="term" value="F:xenobiotic transmembrane transporter activity"/>
    <property type="evidence" value="ECO:0007669"/>
    <property type="project" value="InterPro"/>
</dbReference>
<feature type="transmembrane region" description="Helical" evidence="7">
    <location>
        <begin position="272"/>
        <end position="293"/>
    </location>
</feature>
<evidence type="ECO:0000256" key="2">
    <source>
        <dbReference type="ARBA" id="ARBA00010199"/>
    </source>
</evidence>
<evidence type="ECO:0000256" key="6">
    <source>
        <dbReference type="SAM" id="MobiDB-lite"/>
    </source>
</evidence>
<keyword evidence="9" id="KW-1185">Reference proteome</keyword>
<dbReference type="CDD" id="cd13132">
    <property type="entry name" value="MATE_eukaryotic"/>
    <property type="match status" value="1"/>
</dbReference>
<dbReference type="GO" id="GO:1990961">
    <property type="term" value="P:xenobiotic detoxification by transmembrane export across the plasma membrane"/>
    <property type="evidence" value="ECO:0007669"/>
    <property type="project" value="InterPro"/>
</dbReference>
<dbReference type="NCBIfam" id="TIGR00797">
    <property type="entry name" value="matE"/>
    <property type="match status" value="1"/>
</dbReference>
<dbReference type="EMBL" id="CAMPGE010007619">
    <property type="protein sequence ID" value="CAI2366534.1"/>
    <property type="molecule type" value="Genomic_DNA"/>
</dbReference>
<feature type="transmembrane region" description="Helical" evidence="7">
    <location>
        <begin position="387"/>
        <end position="408"/>
    </location>
</feature>
<feature type="transmembrane region" description="Helical" evidence="7">
    <location>
        <begin position="168"/>
        <end position="185"/>
    </location>
</feature>
<evidence type="ECO:0000256" key="5">
    <source>
        <dbReference type="ARBA" id="ARBA00023136"/>
    </source>
</evidence>
<reference evidence="8" key="1">
    <citation type="submission" date="2023-07" db="EMBL/GenBank/DDBJ databases">
        <authorList>
            <consortium name="AG Swart"/>
            <person name="Singh M."/>
            <person name="Singh A."/>
            <person name="Seah K."/>
            <person name="Emmerich C."/>
        </authorList>
    </citation>
    <scope>NUCLEOTIDE SEQUENCE</scope>
    <source>
        <strain evidence="8">DP1</strain>
    </source>
</reference>
<dbReference type="InterPro" id="IPR002528">
    <property type="entry name" value="MATE_fam"/>
</dbReference>
<feature type="compositionally biased region" description="Basic and acidic residues" evidence="6">
    <location>
        <begin position="8"/>
        <end position="25"/>
    </location>
</feature>
<feature type="transmembrane region" description="Helical" evidence="7">
    <location>
        <begin position="197"/>
        <end position="218"/>
    </location>
</feature>
<feature type="transmembrane region" description="Helical" evidence="7">
    <location>
        <begin position="135"/>
        <end position="156"/>
    </location>
</feature>
<sequence length="515" mass="56854">MSDSEVEMSDRHGQDLFSESSKKSSSDLGSYIEATVKDSEEVGYVEGLVQMCKYALPSSGGMILRRVIDIMNFVVIGRLGDPTLVSGAGLGITTIQITTISLGVGLAGGIETLSSQAFGNGKNYLAGIYYTRAQVVLTILFVPQAILLYFITPILISAGQPTRSAEVAGLFIKILIPGVWGFCQTELLRKFLGTQGAFYVVTNSQIFNCILHPLWLYLFVSKFDLSISGIAIATSITYFMNYLVPMIYVTLKKDSVRENSMHRINKDSFVGLWQYMKYGIPAMMLTALEYWSFEIITIFGGLVGEKELGACVILFNTLAFVYMIPLGFCYAANTLIGNSLGAMNPNSAKVYRNLAAMIGFALSLILGTLMFILRYYIANLFTQDEEIIEMVITAMPLISLSTIGDYTQGISQGTVKAMGIQNYATILSMIGYWGISIPLTIWFTFKLHWGICGIFGGLPIALLFVGGSFLFIIYRTDTVVLSQEICQRLRKEEEGRHMNRFDSSKSANSHSFLET</sequence>
<comment type="caution">
    <text evidence="8">The sequence shown here is derived from an EMBL/GenBank/DDBJ whole genome shotgun (WGS) entry which is preliminary data.</text>
</comment>
<dbReference type="Pfam" id="PF01554">
    <property type="entry name" value="MatE"/>
    <property type="match status" value="2"/>
</dbReference>
<feature type="transmembrane region" description="Helical" evidence="7">
    <location>
        <begin position="447"/>
        <end position="474"/>
    </location>
</feature>
<keyword evidence="5 7" id="KW-0472">Membrane</keyword>
<dbReference type="GO" id="GO:0015297">
    <property type="term" value="F:antiporter activity"/>
    <property type="evidence" value="ECO:0007669"/>
    <property type="project" value="InterPro"/>
</dbReference>
<dbReference type="AlphaFoldDB" id="A0AAD1X7Z7"/>
<comment type="subcellular location">
    <subcellularLocation>
        <location evidence="1">Membrane</location>
        <topology evidence="1">Multi-pass membrane protein</topology>
    </subcellularLocation>
</comment>
<dbReference type="PANTHER" id="PTHR11206">
    <property type="entry name" value="MULTIDRUG RESISTANCE PROTEIN"/>
    <property type="match status" value="1"/>
</dbReference>
<proteinExistence type="inferred from homology"/>
<keyword evidence="4 7" id="KW-1133">Transmembrane helix</keyword>